<protein>
    <submittedName>
        <fullName evidence="1">Ribosylnicotinamide kinase</fullName>
    </submittedName>
</protein>
<keyword evidence="1" id="KW-0418">Kinase</keyword>
<accession>A0ACC1HTJ8</accession>
<dbReference type="Proteomes" id="UP001145114">
    <property type="component" value="Unassembled WGS sequence"/>
</dbReference>
<dbReference type="EMBL" id="JAMZIH010000951">
    <property type="protein sequence ID" value="KAJ1678670.1"/>
    <property type="molecule type" value="Genomic_DNA"/>
</dbReference>
<name>A0ACC1HTJ8_9FUNG</name>
<evidence type="ECO:0000313" key="1">
    <source>
        <dbReference type="EMBL" id="KAJ1678670.1"/>
    </source>
</evidence>
<proteinExistence type="predicted"/>
<reference evidence="1" key="1">
    <citation type="submission" date="2022-06" db="EMBL/GenBank/DDBJ databases">
        <title>Phylogenomic reconstructions and comparative analyses of Kickxellomycotina fungi.</title>
        <authorList>
            <person name="Reynolds N.K."/>
            <person name="Stajich J.E."/>
            <person name="Barry K."/>
            <person name="Grigoriev I.V."/>
            <person name="Crous P."/>
            <person name="Smith M.E."/>
        </authorList>
    </citation>
    <scope>NUCLEOTIDE SEQUENCE</scope>
    <source>
        <strain evidence="1">RSA 2271</strain>
    </source>
</reference>
<sequence length="239" mass="26429">MSQLIADIRKARSDLSALAQAERRPVRPPAEKGDDEDCRPPVTAQDIRSHYASRWANPPDEVNSLVPADELERLRAKIGSHVSGSLGAPSLSESEAGQRVKIVLVDGILLFNDPPVGGDPAVNIRDECDVALFLVADYCVLKQRRETRSAYKTKEGVWQDPPGYFEQLVWPNYLKYHANLIYAFPEAACGYPCLPDPSHADQLRVDALRRDKGLVVASTLELTPTCVLELCIDAILQQI</sequence>
<comment type="caution">
    <text evidence="1">The sequence shown here is derived from an EMBL/GenBank/DDBJ whole genome shotgun (WGS) entry which is preliminary data.</text>
</comment>
<organism evidence="1 2">
    <name type="scientific">Spiromyces aspiralis</name>
    <dbReference type="NCBI Taxonomy" id="68401"/>
    <lineage>
        <taxon>Eukaryota</taxon>
        <taxon>Fungi</taxon>
        <taxon>Fungi incertae sedis</taxon>
        <taxon>Zoopagomycota</taxon>
        <taxon>Kickxellomycotina</taxon>
        <taxon>Kickxellomycetes</taxon>
        <taxon>Kickxellales</taxon>
        <taxon>Kickxellaceae</taxon>
        <taxon>Spiromyces</taxon>
    </lineage>
</organism>
<evidence type="ECO:0000313" key="2">
    <source>
        <dbReference type="Proteomes" id="UP001145114"/>
    </source>
</evidence>
<keyword evidence="1" id="KW-0808">Transferase</keyword>
<keyword evidence="2" id="KW-1185">Reference proteome</keyword>
<gene>
    <name evidence="1" type="primary">NRK1</name>
    <name evidence="1" type="ORF">EV182_003578</name>
</gene>